<protein>
    <submittedName>
        <fullName evidence="1">Uncharacterized protein</fullName>
    </submittedName>
</protein>
<accession>A0A382HTI2</accession>
<gene>
    <name evidence="1" type="ORF">METZ01_LOCUS243071</name>
</gene>
<proteinExistence type="predicted"/>
<evidence type="ECO:0000313" key="1">
    <source>
        <dbReference type="EMBL" id="SVB90217.1"/>
    </source>
</evidence>
<sequence length="88" mass="10301">MSNKKLIENHTIFFAYFCHLMEQGQDSLLQELCDIGMKLEHEINRRKITNTEIDECMKNVELSPQDQLMVAAYIYPESDLFILQTGQC</sequence>
<reference evidence="1" key="1">
    <citation type="submission" date="2018-05" db="EMBL/GenBank/DDBJ databases">
        <authorList>
            <person name="Lanie J.A."/>
            <person name="Ng W.-L."/>
            <person name="Kazmierczak K.M."/>
            <person name="Andrzejewski T.M."/>
            <person name="Davidsen T.M."/>
            <person name="Wayne K.J."/>
            <person name="Tettelin H."/>
            <person name="Glass J.I."/>
            <person name="Rusch D."/>
            <person name="Podicherti R."/>
            <person name="Tsui H.-C.T."/>
            <person name="Winkler M.E."/>
        </authorList>
    </citation>
    <scope>NUCLEOTIDE SEQUENCE</scope>
</reference>
<dbReference type="AlphaFoldDB" id="A0A382HTI2"/>
<dbReference type="EMBL" id="UINC01063031">
    <property type="protein sequence ID" value="SVB90217.1"/>
    <property type="molecule type" value="Genomic_DNA"/>
</dbReference>
<organism evidence="1">
    <name type="scientific">marine metagenome</name>
    <dbReference type="NCBI Taxonomy" id="408172"/>
    <lineage>
        <taxon>unclassified sequences</taxon>
        <taxon>metagenomes</taxon>
        <taxon>ecological metagenomes</taxon>
    </lineage>
</organism>
<name>A0A382HTI2_9ZZZZ</name>